<sequence>MGPRPPGHAGLDHRRAGGRGRGGAHRLRADHQRAHPCPQQRRPGPHLGRQLSVRQRPRRLADPAASARGRPDAQSGRGMALVDRLSDDWEVHGDDSGKFVTACFRVPPEPAEPPN</sequence>
<dbReference type="InterPro" id="IPR036890">
    <property type="entry name" value="HATPase_C_sf"/>
</dbReference>
<feature type="region of interest" description="Disordered" evidence="1">
    <location>
        <begin position="1"/>
        <end position="78"/>
    </location>
</feature>
<evidence type="ECO:0000313" key="3">
    <source>
        <dbReference type="Proteomes" id="UP000027178"/>
    </source>
</evidence>
<comment type="caution">
    <text evidence="2">The sequence shown here is derived from an EMBL/GenBank/DDBJ whole genome shotgun (WGS) entry which is preliminary data.</text>
</comment>
<dbReference type="AlphaFoldDB" id="A0A066Z175"/>
<dbReference type="HOGENOM" id="CLU_2105710_0_0_11"/>
<evidence type="ECO:0000313" key="2">
    <source>
        <dbReference type="EMBL" id="KDN87212.1"/>
    </source>
</evidence>
<evidence type="ECO:0000256" key="1">
    <source>
        <dbReference type="SAM" id="MobiDB-lite"/>
    </source>
</evidence>
<accession>A0A066Z175</accession>
<dbReference type="PATRIC" id="fig|1348663.4.peg.985"/>
<dbReference type="Gene3D" id="3.30.565.10">
    <property type="entry name" value="Histidine kinase-like ATPase, C-terminal domain"/>
    <property type="match status" value="1"/>
</dbReference>
<feature type="compositionally biased region" description="Basic residues" evidence="1">
    <location>
        <begin position="16"/>
        <end position="26"/>
    </location>
</feature>
<evidence type="ECO:0008006" key="4">
    <source>
        <dbReference type="Google" id="ProtNLM"/>
    </source>
</evidence>
<organism evidence="2 3">
    <name type="scientific">Kitasatospora cheerisanensis KCTC 2395</name>
    <dbReference type="NCBI Taxonomy" id="1348663"/>
    <lineage>
        <taxon>Bacteria</taxon>
        <taxon>Bacillati</taxon>
        <taxon>Actinomycetota</taxon>
        <taxon>Actinomycetes</taxon>
        <taxon>Kitasatosporales</taxon>
        <taxon>Streptomycetaceae</taxon>
        <taxon>Kitasatospora</taxon>
    </lineage>
</organism>
<dbReference type="Proteomes" id="UP000027178">
    <property type="component" value="Unassembled WGS sequence"/>
</dbReference>
<protein>
    <recommendedName>
        <fullName evidence="4">ATP-binding protein</fullName>
    </recommendedName>
</protein>
<dbReference type="EMBL" id="JNBY01000049">
    <property type="protein sequence ID" value="KDN87212.1"/>
    <property type="molecule type" value="Genomic_DNA"/>
</dbReference>
<name>A0A066Z175_9ACTN</name>
<reference evidence="2 3" key="1">
    <citation type="submission" date="2014-05" db="EMBL/GenBank/DDBJ databases">
        <title>Draft Genome Sequence of Kitasatospora cheerisanensis KCTC 2395.</title>
        <authorList>
            <person name="Nam D.H."/>
        </authorList>
    </citation>
    <scope>NUCLEOTIDE SEQUENCE [LARGE SCALE GENOMIC DNA]</scope>
    <source>
        <strain evidence="2 3">KCTC 2395</strain>
    </source>
</reference>
<keyword evidence="3" id="KW-1185">Reference proteome</keyword>
<proteinExistence type="predicted"/>
<gene>
    <name evidence="2" type="ORF">KCH_10330</name>
</gene>